<dbReference type="EMBL" id="MJLX01000060">
    <property type="protein sequence ID" value="RLM18938.1"/>
    <property type="molecule type" value="Genomic_DNA"/>
</dbReference>
<reference evidence="5" key="1">
    <citation type="submission" date="2015-01" db="EMBL/GenBank/DDBJ databases">
        <authorList>
            <person name="Paterson Steve"/>
        </authorList>
    </citation>
    <scope>NUCLEOTIDE SEQUENCE [LARGE SCALE GENOMIC DNA]</scope>
    <source>
        <strain evidence="5">OBR1</strain>
    </source>
</reference>
<sequence>MKHTITLTALLFALFSLPLVTQADTAKAPSTQQQQYENGINSQKQLQQRMQQNQQLQKQQLNQQLQQRNSQLQQQQQQQLQQQQKRIQQTTPSIQQPPAS</sequence>
<keyword evidence="2" id="KW-0732">Signal</keyword>
<feature type="signal peptide" evidence="2">
    <location>
        <begin position="1"/>
        <end position="23"/>
    </location>
</feature>
<dbReference type="AlphaFoldDB" id="A0A0G4JSM1"/>
<dbReference type="Proteomes" id="UP000044377">
    <property type="component" value="Unassembled WGS sequence"/>
</dbReference>
<organism evidence="3 5">
    <name type="scientific">Brenneria goodwinii</name>
    <dbReference type="NCBI Taxonomy" id="1109412"/>
    <lineage>
        <taxon>Bacteria</taxon>
        <taxon>Pseudomonadati</taxon>
        <taxon>Pseudomonadota</taxon>
        <taxon>Gammaproteobacteria</taxon>
        <taxon>Enterobacterales</taxon>
        <taxon>Pectobacteriaceae</taxon>
        <taxon>Brenneria</taxon>
    </lineage>
</organism>
<dbReference type="RefSeq" id="WP_048636663.1">
    <property type="nucleotide sequence ID" value="NZ_CGIG01000001.1"/>
</dbReference>
<protein>
    <submittedName>
        <fullName evidence="3">TPR domain protein in aerotolerance operon</fullName>
    </submittedName>
</protein>
<dbReference type="KEGG" id="bgj:AWC36_17670"/>
<dbReference type="Proteomes" id="UP000285972">
    <property type="component" value="Unassembled WGS sequence"/>
</dbReference>
<feature type="compositionally biased region" description="Low complexity" evidence="1">
    <location>
        <begin position="43"/>
        <end position="100"/>
    </location>
</feature>
<evidence type="ECO:0000313" key="4">
    <source>
        <dbReference type="EMBL" id="RLM18938.1"/>
    </source>
</evidence>
<reference evidence="4 6" key="3">
    <citation type="submission" date="2016-09" db="EMBL/GenBank/DDBJ databases">
        <authorList>
            <person name="Doonan J."/>
            <person name="Pachebat J.A."/>
            <person name="Golyshin P.N."/>
            <person name="Denman S."/>
            <person name="Mcdonald J.E."/>
        </authorList>
    </citation>
    <scope>NUCLEOTIDE SEQUENCE [LARGE SCALE GENOMIC DNA]</scope>
    <source>
        <strain evidence="4 6">FRB141</strain>
    </source>
</reference>
<gene>
    <name evidence="4" type="ORF">BIY26_17980</name>
    <name evidence="3" type="ORF">BN1221_01360c</name>
</gene>
<feature type="region of interest" description="Disordered" evidence="1">
    <location>
        <begin position="25"/>
        <end position="100"/>
    </location>
</feature>
<evidence type="ECO:0000313" key="3">
    <source>
        <dbReference type="EMBL" id="CPR15170.1"/>
    </source>
</evidence>
<feature type="chain" id="PRO_5014227471" evidence="2">
    <location>
        <begin position="24"/>
        <end position="100"/>
    </location>
</feature>
<accession>A0A0G4JSM1</accession>
<evidence type="ECO:0000256" key="2">
    <source>
        <dbReference type="SAM" id="SignalP"/>
    </source>
</evidence>
<evidence type="ECO:0000256" key="1">
    <source>
        <dbReference type="SAM" id="MobiDB-lite"/>
    </source>
</evidence>
<dbReference type="GeneID" id="70908650"/>
<proteinExistence type="predicted"/>
<reference evidence="3" key="2">
    <citation type="submission" date="2015-01" db="EMBL/GenBank/DDBJ databases">
        <authorList>
            <person name="Xiang T."/>
            <person name="Song Y."/>
            <person name="Huang L."/>
            <person name="Wang B."/>
            <person name="Wu P."/>
        </authorList>
    </citation>
    <scope>NUCLEOTIDE SEQUENCE [LARGE SCALE GENOMIC DNA]</scope>
    <source>
        <strain evidence="3">OBR1</strain>
    </source>
</reference>
<name>A0A0G4JSM1_9GAMM</name>
<dbReference type="EMBL" id="CGIG01000001">
    <property type="protein sequence ID" value="CPR15170.1"/>
    <property type="molecule type" value="Genomic_DNA"/>
</dbReference>
<evidence type="ECO:0000313" key="6">
    <source>
        <dbReference type="Proteomes" id="UP000285972"/>
    </source>
</evidence>
<feature type="compositionally biased region" description="Polar residues" evidence="1">
    <location>
        <begin position="25"/>
        <end position="42"/>
    </location>
</feature>
<evidence type="ECO:0000313" key="5">
    <source>
        <dbReference type="Proteomes" id="UP000044377"/>
    </source>
</evidence>
<keyword evidence="5" id="KW-1185">Reference proteome</keyword>